<organism evidence="1 2">
    <name type="scientific">Camelimonas fluminis</name>
    <dbReference type="NCBI Taxonomy" id="1576911"/>
    <lineage>
        <taxon>Bacteria</taxon>
        <taxon>Pseudomonadati</taxon>
        <taxon>Pseudomonadota</taxon>
        <taxon>Alphaproteobacteria</taxon>
        <taxon>Hyphomicrobiales</taxon>
        <taxon>Chelatococcaceae</taxon>
        <taxon>Camelimonas</taxon>
    </lineage>
</organism>
<accession>A0ABV7UFG9</accession>
<reference evidence="2" key="1">
    <citation type="journal article" date="2019" name="Int. J. Syst. Evol. Microbiol.">
        <title>The Global Catalogue of Microorganisms (GCM) 10K type strain sequencing project: providing services to taxonomists for standard genome sequencing and annotation.</title>
        <authorList>
            <consortium name="The Broad Institute Genomics Platform"/>
            <consortium name="The Broad Institute Genome Sequencing Center for Infectious Disease"/>
            <person name="Wu L."/>
            <person name="Ma J."/>
        </authorList>
    </citation>
    <scope>NUCLEOTIDE SEQUENCE [LARGE SCALE GENOMIC DNA]</scope>
    <source>
        <strain evidence="2">KCTC 42282</strain>
    </source>
</reference>
<sequence length="62" mass="7029">MGTIGARKRADSSIAYLAKIVIKRQDEVVYRENQTFDRQHVASAWIAKRETGSANPARRSRP</sequence>
<protein>
    <submittedName>
        <fullName evidence="1">Uncharacterized protein</fullName>
    </submittedName>
</protein>
<keyword evidence="2" id="KW-1185">Reference proteome</keyword>
<proteinExistence type="predicted"/>
<dbReference type="Proteomes" id="UP001595704">
    <property type="component" value="Unassembled WGS sequence"/>
</dbReference>
<comment type="caution">
    <text evidence="1">The sequence shown here is derived from an EMBL/GenBank/DDBJ whole genome shotgun (WGS) entry which is preliminary data.</text>
</comment>
<dbReference type="RefSeq" id="WP_191320112.1">
    <property type="nucleotide sequence ID" value="NZ_BNCG01000013.1"/>
</dbReference>
<name>A0ABV7UFG9_9HYPH</name>
<dbReference type="EMBL" id="JBHRYC010000030">
    <property type="protein sequence ID" value="MFC3637256.1"/>
    <property type="molecule type" value="Genomic_DNA"/>
</dbReference>
<evidence type="ECO:0000313" key="1">
    <source>
        <dbReference type="EMBL" id="MFC3637256.1"/>
    </source>
</evidence>
<gene>
    <name evidence="1" type="ORF">ACFONL_07645</name>
</gene>
<evidence type="ECO:0000313" key="2">
    <source>
        <dbReference type="Proteomes" id="UP001595704"/>
    </source>
</evidence>